<reference evidence="9 10" key="1">
    <citation type="submission" date="2015-09" db="EMBL/GenBank/DDBJ databases">
        <title>Draft genome of the scarab beetle Oryctes borbonicus.</title>
        <authorList>
            <person name="Meyer J.M."/>
            <person name="Markov G.V."/>
            <person name="Baskaran P."/>
            <person name="Herrmann M."/>
            <person name="Sommer R.J."/>
            <person name="Roedelsperger C."/>
        </authorList>
    </citation>
    <scope>NUCLEOTIDE SEQUENCE [LARGE SCALE GENOMIC DNA]</scope>
    <source>
        <strain evidence="9">OB123</strain>
        <tissue evidence="9">Whole animal</tissue>
    </source>
</reference>
<dbReference type="GO" id="GO:0005975">
    <property type="term" value="P:carbohydrate metabolic process"/>
    <property type="evidence" value="ECO:0007669"/>
    <property type="project" value="InterPro"/>
</dbReference>
<dbReference type="FunFam" id="3.20.20.80:FF:000013">
    <property type="entry name" value="lactase-phlorizin hydrolase"/>
    <property type="match status" value="1"/>
</dbReference>
<dbReference type="EMBL" id="LJIG01003002">
    <property type="protein sequence ID" value="KRT83938.1"/>
    <property type="molecule type" value="Genomic_DNA"/>
</dbReference>
<dbReference type="GO" id="GO:0008422">
    <property type="term" value="F:beta-glucosidase activity"/>
    <property type="evidence" value="ECO:0007669"/>
    <property type="project" value="TreeGrafter"/>
</dbReference>
<gene>
    <name evidence="9" type="ORF">AMK59_1761</name>
</gene>
<evidence type="ECO:0000313" key="9">
    <source>
        <dbReference type="EMBL" id="KRT83938.1"/>
    </source>
</evidence>
<keyword evidence="5" id="KW-0325">Glycoprotein</keyword>
<dbReference type="PRINTS" id="PR00131">
    <property type="entry name" value="GLHYDRLASE1"/>
</dbReference>
<feature type="active site" description="Nucleophile" evidence="7">
    <location>
        <position position="369"/>
    </location>
</feature>
<organism evidence="9 10">
    <name type="scientific">Oryctes borbonicus</name>
    <dbReference type="NCBI Taxonomy" id="1629725"/>
    <lineage>
        <taxon>Eukaryota</taxon>
        <taxon>Metazoa</taxon>
        <taxon>Ecdysozoa</taxon>
        <taxon>Arthropoda</taxon>
        <taxon>Hexapoda</taxon>
        <taxon>Insecta</taxon>
        <taxon>Pterygota</taxon>
        <taxon>Neoptera</taxon>
        <taxon>Endopterygota</taxon>
        <taxon>Coleoptera</taxon>
        <taxon>Polyphaga</taxon>
        <taxon>Scarabaeiformia</taxon>
        <taxon>Scarabaeidae</taxon>
        <taxon>Dynastinae</taxon>
        <taxon>Oryctes</taxon>
    </lineage>
</organism>
<keyword evidence="4 9" id="KW-0378">Hydrolase</keyword>
<dbReference type="Proteomes" id="UP000051574">
    <property type="component" value="Unassembled WGS sequence"/>
</dbReference>
<evidence type="ECO:0000256" key="5">
    <source>
        <dbReference type="ARBA" id="ARBA00023180"/>
    </source>
</evidence>
<keyword evidence="10" id="KW-1185">Reference proteome</keyword>
<comment type="subunit">
    <text evidence="2">Homodimer.</text>
</comment>
<dbReference type="SUPFAM" id="SSF51445">
    <property type="entry name" value="(Trans)glycosidases"/>
    <property type="match status" value="1"/>
</dbReference>
<dbReference type="AlphaFoldDB" id="A0A0T6B9C6"/>
<dbReference type="Gene3D" id="3.20.20.80">
    <property type="entry name" value="Glycosidases"/>
    <property type="match status" value="1"/>
</dbReference>
<keyword evidence="6" id="KW-0326">Glycosidase</keyword>
<dbReference type="Pfam" id="PF00232">
    <property type="entry name" value="Glyco_hydro_1"/>
    <property type="match status" value="1"/>
</dbReference>
<dbReference type="EC" id="3.2.1.21" evidence="3"/>
<name>A0A0T6B9C6_9SCAR</name>
<evidence type="ECO:0000256" key="4">
    <source>
        <dbReference type="ARBA" id="ARBA00022801"/>
    </source>
</evidence>
<evidence type="ECO:0000256" key="7">
    <source>
        <dbReference type="PROSITE-ProRule" id="PRU10055"/>
    </source>
</evidence>
<feature type="non-terminal residue" evidence="9">
    <location>
        <position position="1"/>
    </location>
</feature>
<evidence type="ECO:0000256" key="1">
    <source>
        <dbReference type="ARBA" id="ARBA00010838"/>
    </source>
</evidence>
<comment type="similarity">
    <text evidence="1 8">Belongs to the glycosyl hydrolase 1 family.</text>
</comment>
<dbReference type="PANTHER" id="PTHR10353">
    <property type="entry name" value="GLYCOSYL HYDROLASE"/>
    <property type="match status" value="1"/>
</dbReference>
<dbReference type="InterPro" id="IPR017853">
    <property type="entry name" value="GH"/>
</dbReference>
<dbReference type="OrthoDB" id="65569at2759"/>
<evidence type="ECO:0000256" key="2">
    <source>
        <dbReference type="ARBA" id="ARBA00011738"/>
    </source>
</evidence>
<dbReference type="InterPro" id="IPR018120">
    <property type="entry name" value="Glyco_hydro_1_AS"/>
</dbReference>
<dbReference type="PROSITE" id="PS00572">
    <property type="entry name" value="GLYCOSYL_HYDROL_F1_1"/>
    <property type="match status" value="1"/>
</dbReference>
<evidence type="ECO:0000256" key="3">
    <source>
        <dbReference type="ARBA" id="ARBA00012744"/>
    </source>
</evidence>
<protein>
    <recommendedName>
        <fullName evidence="3">beta-glucosidase</fullName>
        <ecNumber evidence="3">3.2.1.21</ecNumber>
    </recommendedName>
</protein>
<evidence type="ECO:0000313" key="10">
    <source>
        <dbReference type="Proteomes" id="UP000051574"/>
    </source>
</evidence>
<evidence type="ECO:0000256" key="6">
    <source>
        <dbReference type="ARBA" id="ARBA00023295"/>
    </source>
</evidence>
<accession>A0A0T6B9C6</accession>
<evidence type="ECO:0000256" key="8">
    <source>
        <dbReference type="RuleBase" id="RU003690"/>
    </source>
</evidence>
<dbReference type="PANTHER" id="PTHR10353:SF36">
    <property type="entry name" value="LP05116P"/>
    <property type="match status" value="1"/>
</dbReference>
<comment type="caution">
    <text evidence="9">The sequence shown here is derived from an EMBL/GenBank/DDBJ whole genome shotgun (WGS) entry which is preliminary data.</text>
</comment>
<dbReference type="InterPro" id="IPR001360">
    <property type="entry name" value="Glyco_hydro_1"/>
</dbReference>
<sequence length="480" mass="55771">TSMRCLVCNQKSANFSYLGKGENIWDRLTHSRPEHIADRSNGDIACDAYHKTVEDVQLLKDLGVNFYRFSLSWSRILPTGHSNEVNSDGIRYYNELIDELIKNEIVPFVTMYHWDLPHPFQELGGWTNPLIIDYFEDYADIVFKNFGDRVKHWITFNEPTLVCEHGYALGTMAPAYTQEGIGDYLCGHNLLLSHGRAYKLYDEKYRELQKGKIGITCESPWFEPKTDGDEWDIEMAENSIQMNLGWFTHPIFSKSGDYPPIMRQKVDAMSERESFTRSRLPYFTDDEIQLLNGSSDFFGLNHYTTTLCTTMQWEVIGPSHNLDVGADFEQNPEWEGGASSWLKVVPWGLRKLLNWINKEYGNPEVIITENGFSDRGGLNDCRRINYYNSYLTEVLNAIHEDGCNITGYTAWSFMDNFEWNQGYTERFGLHFVDFEDPNRPRKPKMSSRVYKNIIQTRKIDWGFTPNGFTACEWHDSKKSN</sequence>
<proteinExistence type="inferred from homology"/>